<dbReference type="InterPro" id="IPR056729">
    <property type="entry name" value="GMPPB_C"/>
</dbReference>
<feature type="domain" description="Nucleotidyl transferase" evidence="8">
    <location>
        <begin position="3"/>
        <end position="232"/>
    </location>
</feature>
<evidence type="ECO:0000313" key="10">
    <source>
        <dbReference type="EMBL" id="GIL53927.1"/>
    </source>
</evidence>
<dbReference type="Pfam" id="PF00483">
    <property type="entry name" value="NTP_transferase"/>
    <property type="match status" value="1"/>
</dbReference>
<dbReference type="Gene3D" id="2.160.10.10">
    <property type="entry name" value="Hexapeptide repeat proteins"/>
    <property type="match status" value="1"/>
</dbReference>
<evidence type="ECO:0000313" key="11">
    <source>
        <dbReference type="Proteomes" id="UP000747399"/>
    </source>
</evidence>
<comment type="caution">
    <text evidence="10">The sequence shown here is derived from an EMBL/GenBank/DDBJ whole genome shotgun (WGS) entry which is preliminary data.</text>
</comment>
<dbReference type="CDD" id="cd06425">
    <property type="entry name" value="M1P_guanylylT_B_like_N"/>
    <property type="match status" value="1"/>
</dbReference>
<dbReference type="FunFam" id="3.90.550.10:FF:000013">
    <property type="entry name" value="mannose-1-phosphate guanyltransferase beta"/>
    <property type="match status" value="1"/>
</dbReference>
<name>A0A8J4B514_9CHLO</name>
<dbReference type="SUPFAM" id="SSF53448">
    <property type="entry name" value="Nucleotide-diphospho-sugar transferases"/>
    <property type="match status" value="1"/>
</dbReference>
<dbReference type="GO" id="GO:0004475">
    <property type="term" value="F:mannose-1-phosphate guanylyltransferase (GTP) activity"/>
    <property type="evidence" value="ECO:0007669"/>
    <property type="project" value="UniProtKB-EC"/>
</dbReference>
<dbReference type="GO" id="GO:0005525">
    <property type="term" value="F:GTP binding"/>
    <property type="evidence" value="ECO:0007669"/>
    <property type="project" value="UniProtKB-KW"/>
</dbReference>
<reference evidence="10" key="1">
    <citation type="journal article" date="2021" name="Proc. Natl. Acad. Sci. U.S.A.">
        <title>Three genomes in the algal genus Volvox reveal the fate of a haploid sex-determining region after a transition to homothallism.</title>
        <authorList>
            <person name="Yamamoto K."/>
            <person name="Hamaji T."/>
            <person name="Kawai-Toyooka H."/>
            <person name="Matsuzaki R."/>
            <person name="Takahashi F."/>
            <person name="Nishimura Y."/>
            <person name="Kawachi M."/>
            <person name="Noguchi H."/>
            <person name="Minakuchi Y."/>
            <person name="Umen J.G."/>
            <person name="Toyoda A."/>
            <person name="Nozaki H."/>
        </authorList>
    </citation>
    <scope>NUCLEOTIDE SEQUENCE</scope>
    <source>
        <strain evidence="10">NIES-3780</strain>
    </source>
</reference>
<evidence type="ECO:0000256" key="5">
    <source>
        <dbReference type="ARBA" id="ARBA00022695"/>
    </source>
</evidence>
<dbReference type="UniPathway" id="UPA00126">
    <property type="reaction ID" value="UER00930"/>
</dbReference>
<evidence type="ECO:0000256" key="4">
    <source>
        <dbReference type="ARBA" id="ARBA00022679"/>
    </source>
</evidence>
<evidence type="ECO:0000259" key="8">
    <source>
        <dbReference type="Pfam" id="PF00483"/>
    </source>
</evidence>
<keyword evidence="4" id="KW-0808">Transferase</keyword>
<dbReference type="InterPro" id="IPR029044">
    <property type="entry name" value="Nucleotide-diphossugar_trans"/>
</dbReference>
<dbReference type="InterPro" id="IPR045233">
    <property type="entry name" value="GMPPB_N"/>
</dbReference>
<dbReference type="EMBL" id="BNCO01000016">
    <property type="protein sequence ID" value="GIL53927.1"/>
    <property type="molecule type" value="Genomic_DNA"/>
</dbReference>
<dbReference type="InterPro" id="IPR050486">
    <property type="entry name" value="Mannose-1P_guanyltransferase"/>
</dbReference>
<comment type="similarity">
    <text evidence="2">Belongs to the transferase hexapeptide repeat family.</text>
</comment>
<evidence type="ECO:0000256" key="1">
    <source>
        <dbReference type="ARBA" id="ARBA00004823"/>
    </source>
</evidence>
<evidence type="ECO:0000259" key="9">
    <source>
        <dbReference type="Pfam" id="PF25087"/>
    </source>
</evidence>
<dbReference type="GO" id="GO:0009298">
    <property type="term" value="P:GDP-mannose biosynthetic process"/>
    <property type="evidence" value="ECO:0007669"/>
    <property type="project" value="UniProtKB-UniPathway"/>
</dbReference>
<dbReference type="Pfam" id="PF25087">
    <property type="entry name" value="GMPPB_C"/>
    <property type="match status" value="1"/>
</dbReference>
<dbReference type="InterPro" id="IPR005835">
    <property type="entry name" value="NTP_transferase_dom"/>
</dbReference>
<keyword evidence="7" id="KW-0342">GTP-binding</keyword>
<evidence type="ECO:0000256" key="2">
    <source>
        <dbReference type="ARBA" id="ARBA00007274"/>
    </source>
</evidence>
<proteinExistence type="inferred from homology"/>
<feature type="domain" description="Mannose-1-phosphate guanyltransferase C-terminal" evidence="9">
    <location>
        <begin position="250"/>
        <end position="359"/>
    </location>
</feature>
<accession>A0A8J4B514</accession>
<dbReference type="AlphaFoldDB" id="A0A8J4B514"/>
<comment type="pathway">
    <text evidence="1">Nucleotide-sugar biosynthesis; GDP-alpha-D-mannose biosynthesis; GDP-alpha-D-mannose from alpha-D-mannose 1-phosphate (GTP route): step 1/1.</text>
</comment>
<evidence type="ECO:0000256" key="6">
    <source>
        <dbReference type="ARBA" id="ARBA00022741"/>
    </source>
</evidence>
<evidence type="ECO:0000256" key="3">
    <source>
        <dbReference type="ARBA" id="ARBA00012387"/>
    </source>
</evidence>
<gene>
    <name evidence="10" type="ORF">Vafri_9494</name>
</gene>
<keyword evidence="5" id="KW-0548">Nucleotidyltransferase</keyword>
<keyword evidence="6" id="KW-0547">Nucleotide-binding</keyword>
<dbReference type="Gene3D" id="3.90.550.10">
    <property type="entry name" value="Spore Coat Polysaccharide Biosynthesis Protein SpsA, Chain A"/>
    <property type="match status" value="1"/>
</dbReference>
<evidence type="ECO:0000256" key="7">
    <source>
        <dbReference type="ARBA" id="ARBA00023134"/>
    </source>
</evidence>
<dbReference type="PANTHER" id="PTHR22572">
    <property type="entry name" value="SUGAR-1-PHOSPHATE GUANYL TRANSFERASE"/>
    <property type="match status" value="1"/>
</dbReference>
<organism evidence="10 11">
    <name type="scientific">Volvox africanus</name>
    <dbReference type="NCBI Taxonomy" id="51714"/>
    <lineage>
        <taxon>Eukaryota</taxon>
        <taxon>Viridiplantae</taxon>
        <taxon>Chlorophyta</taxon>
        <taxon>core chlorophytes</taxon>
        <taxon>Chlorophyceae</taxon>
        <taxon>CS clade</taxon>
        <taxon>Chlamydomonadales</taxon>
        <taxon>Volvocaceae</taxon>
        <taxon>Volvox</taxon>
    </lineage>
</organism>
<keyword evidence="11" id="KW-1185">Reference proteome</keyword>
<sequence>MRALILVGGYGTRLRPLTLSCPKPLVEFANKPMIIHQIEALKQAGCTEVVLAINYQPEVMMGFIEEWQEKLGVKIVCSQEKEPMGTAGPLALARETLDDGKGTPFFVLNSDVICDYPLKDMLDFHKARGAEATILVTKVDDPTKYGVVVMDEYGQVQRFVEKPKEFVGDKINAGIYVCSPSILKRIELRPTSIEREVFPHVAADNMLYAYTLNGYWMDVGQPKDYLKGLHLYLDSMAIRQAASLAHGPGISGNVLVDPTAKIGEGCLIGPDVSISAGCVIGNGVRLSHCVIMRGVQIKDHTKVDLSIIGWGSRVGTWSRLENHCVLGEDVQCKDELYLNGAVVLPHKEIKDSVPSPAIIL</sequence>
<dbReference type="Proteomes" id="UP000747399">
    <property type="component" value="Unassembled WGS sequence"/>
</dbReference>
<dbReference type="EC" id="2.7.7.13" evidence="3"/>
<protein>
    <recommendedName>
        <fullName evidence="3">mannose-1-phosphate guanylyltransferase</fullName>
        <ecNumber evidence="3">2.7.7.13</ecNumber>
    </recommendedName>
</protein>